<name>A0A1B1S6C6_9BACT</name>
<keyword evidence="4" id="KW-1185">Reference proteome</keyword>
<reference evidence="2" key="2">
    <citation type="submission" date="2017-04" db="EMBL/GenBank/DDBJ databases">
        <title>Complete Genome Sequences of Twelve Strains of a Stable Defined Moderately Diverse Mouse Microbiota 2 (sDMDMm2).</title>
        <authorList>
            <person name="Uchimura Y."/>
            <person name="Wyss M."/>
            <person name="Brugiroux S."/>
            <person name="Limenitakis J.P."/>
            <person name="Stecher B."/>
            <person name="McCoy K.D."/>
            <person name="Macpherson A.J."/>
        </authorList>
    </citation>
    <scope>NUCLEOTIDE SEQUENCE</scope>
    <source>
        <strain evidence="2">YL27</strain>
    </source>
</reference>
<reference evidence="3 5" key="3">
    <citation type="submission" date="2019-04" db="EMBL/GenBank/DDBJ databases">
        <title>Microbes associate with the intestines of laboratory mice.</title>
        <authorList>
            <person name="Navarre W."/>
            <person name="Wong E."/>
            <person name="Huang K."/>
            <person name="Tropini C."/>
            <person name="Ng K."/>
            <person name="Yu B."/>
        </authorList>
    </citation>
    <scope>NUCLEOTIDE SEQUENCE [LARGE SCALE GENOMIC DNA]</scope>
    <source>
        <strain evidence="3 5">NM06_A21</strain>
    </source>
</reference>
<feature type="transmembrane region" description="Helical" evidence="1">
    <location>
        <begin position="132"/>
        <end position="149"/>
    </location>
</feature>
<evidence type="ECO:0000313" key="2">
    <source>
        <dbReference type="EMBL" id="ANU62348.1"/>
    </source>
</evidence>
<keyword evidence="1" id="KW-1133">Transmembrane helix</keyword>
<accession>A0A1B1S6C6</accession>
<evidence type="ECO:0000256" key="1">
    <source>
        <dbReference type="SAM" id="Phobius"/>
    </source>
</evidence>
<accession>A0A1Z2XFF5</accession>
<evidence type="ECO:0000313" key="5">
    <source>
        <dbReference type="Proteomes" id="UP000306630"/>
    </source>
</evidence>
<evidence type="ECO:0000313" key="3">
    <source>
        <dbReference type="EMBL" id="TGY74907.1"/>
    </source>
</evidence>
<dbReference type="AlphaFoldDB" id="A0A1B1S6C6"/>
<protein>
    <submittedName>
        <fullName evidence="2">Uncharacterized protein</fullName>
    </submittedName>
</protein>
<dbReference type="RefSeq" id="WP_068959749.1">
    <property type="nucleotide sequence ID" value="NZ_CAJTAP010000028.1"/>
</dbReference>
<feature type="transmembrane region" description="Helical" evidence="1">
    <location>
        <begin position="41"/>
        <end position="61"/>
    </location>
</feature>
<dbReference type="STRING" id="1796646.A4V02_00360"/>
<reference evidence="4" key="1">
    <citation type="submission" date="2016-04" db="EMBL/GenBank/DDBJ databases">
        <title>Complete Genome Sequences of Twelve Strains of a Stable Defined Moderately Diverse Mouse Microbiota 2 (sDMDMm2).</title>
        <authorList>
            <person name="Uchimura Y."/>
            <person name="Wyss M."/>
            <person name="Brugiroux S."/>
            <person name="Limenitakis J.P."/>
            <person name="Stecher B."/>
            <person name="McCoy K.D."/>
            <person name="Macpherson A.J."/>
        </authorList>
    </citation>
    <scope>NUCLEOTIDE SEQUENCE [LARGE SCALE GENOMIC DNA]</scope>
    <source>
        <strain evidence="4">YL27</strain>
    </source>
</reference>
<dbReference type="KEGG" id="pary:A4V02_00360"/>
<proteinExistence type="predicted"/>
<gene>
    <name evidence="2" type="ORF">A4V02_00360</name>
    <name evidence="3" type="ORF">E5333_05365</name>
</gene>
<evidence type="ECO:0000313" key="4">
    <source>
        <dbReference type="Proteomes" id="UP000186351"/>
    </source>
</evidence>
<dbReference type="Proteomes" id="UP000306630">
    <property type="component" value="Unassembled WGS sequence"/>
</dbReference>
<dbReference type="GeneID" id="65535288"/>
<dbReference type="EMBL" id="CP015402">
    <property type="protein sequence ID" value="ANU62348.1"/>
    <property type="molecule type" value="Genomic_DNA"/>
</dbReference>
<dbReference type="EMBL" id="SRYD01000016">
    <property type="protein sequence ID" value="TGY74907.1"/>
    <property type="molecule type" value="Genomic_DNA"/>
</dbReference>
<keyword evidence="1" id="KW-0812">Transmembrane</keyword>
<organism evidence="2 4">
    <name type="scientific">Muribaculum intestinale</name>
    <dbReference type="NCBI Taxonomy" id="1796646"/>
    <lineage>
        <taxon>Bacteria</taxon>
        <taxon>Pseudomonadati</taxon>
        <taxon>Bacteroidota</taxon>
        <taxon>Bacteroidia</taxon>
        <taxon>Bacteroidales</taxon>
        <taxon>Muribaculaceae</taxon>
        <taxon>Muribaculum</taxon>
    </lineage>
</organism>
<dbReference type="Proteomes" id="UP000186351">
    <property type="component" value="Chromosome"/>
</dbReference>
<sequence length="182" mass="19215">MDTIWAFLSSLLTGVGAALALTAGVALLLHYVARAAWIANALLSFILFVLASFQFVLLFGAEAVRGYAELVIDSAAIAGGMADAESVQALVSEVPGMADYVEMGKQGLEDTSVTIQQLVDDVLSGYIWRRRLWIAAFTSAVVIAGFFIPSRRRSSHKASLSADMYGGGGYSSSSSSSSSLNF</sequence>
<keyword evidence="1" id="KW-0472">Membrane</keyword>
<feature type="transmembrane region" description="Helical" evidence="1">
    <location>
        <begin position="6"/>
        <end position="29"/>
    </location>
</feature>